<sequence>MTSSMGALAEAAEAGVPAFEVWGWTMLARGARNEKDLLEWPEGKNEALELRSQELASESRSKHNASITLTQEIFQSQSQPAFQVTAAIRSHVGSVTHYLGVCGKGGFVAFSSWVLKLIIPRQKITSNPRNRRALSTQKMNSRCIGPRGGPWLRTLRPPGMSREGKRGFLSNGTADPLALDTHFRMSGTRSADPGRHQDAPGGLICKSCFNYLEMISSVALKPKRLGLPPLVENHKAAVTRSRKGEN</sequence>
<comment type="caution">
    <text evidence="1">The sequence shown here is derived from an EMBL/GenBank/DDBJ whole genome shotgun (WGS) entry which is preliminary data.</text>
</comment>
<evidence type="ECO:0000313" key="1">
    <source>
        <dbReference type="EMBL" id="KAI4545797.1"/>
    </source>
</evidence>
<keyword evidence="2" id="KW-1185">Reference proteome</keyword>
<dbReference type="EMBL" id="JAKZEL010000002">
    <property type="protein sequence ID" value="KAI4545797.1"/>
    <property type="molecule type" value="Genomic_DNA"/>
</dbReference>
<organism evidence="1 2">
    <name type="scientific">Ovis ammon polii</name>
    <dbReference type="NCBI Taxonomy" id="230172"/>
    <lineage>
        <taxon>Eukaryota</taxon>
        <taxon>Metazoa</taxon>
        <taxon>Chordata</taxon>
        <taxon>Craniata</taxon>
        <taxon>Vertebrata</taxon>
        <taxon>Euteleostomi</taxon>
        <taxon>Mammalia</taxon>
        <taxon>Eutheria</taxon>
        <taxon>Laurasiatheria</taxon>
        <taxon>Artiodactyla</taxon>
        <taxon>Ruminantia</taxon>
        <taxon>Pecora</taxon>
        <taxon>Bovidae</taxon>
        <taxon>Caprinae</taxon>
        <taxon>Ovis</taxon>
    </lineage>
</organism>
<name>A0AAD4UJG8_OVIAM</name>
<evidence type="ECO:0000313" key="2">
    <source>
        <dbReference type="Proteomes" id="UP001214576"/>
    </source>
</evidence>
<reference evidence="1" key="1">
    <citation type="submission" date="2022-03" db="EMBL/GenBank/DDBJ databases">
        <title>Genomic analyses of argali, domestic sheep and their hybrids provide insights into chromosomal evolution, heterosis and genetic basis of agronomic traits.</title>
        <authorList>
            <person name="Li M."/>
        </authorList>
    </citation>
    <scope>NUCLEOTIDE SEQUENCE</scope>
    <source>
        <strain evidence="1">CAU-MHL-2022a</strain>
        <tissue evidence="1">Skin</tissue>
    </source>
</reference>
<accession>A0AAD4UJG8</accession>
<gene>
    <name evidence="1" type="ORF">MG293_002352</name>
</gene>
<proteinExistence type="predicted"/>
<protein>
    <submittedName>
        <fullName evidence="1">Uncharacterized protein</fullName>
    </submittedName>
</protein>
<dbReference type="AlphaFoldDB" id="A0AAD4UJG8"/>
<dbReference type="Proteomes" id="UP001214576">
    <property type="component" value="Unassembled WGS sequence"/>
</dbReference>